<keyword evidence="3" id="KW-1185">Reference proteome</keyword>
<dbReference type="RefSeq" id="WP_231702785.1">
    <property type="nucleotide sequence ID" value="NZ_BFAV01000155.1"/>
</dbReference>
<dbReference type="PANTHER" id="PTHR43358">
    <property type="entry name" value="ALPHA/BETA-HYDROLASE"/>
    <property type="match status" value="1"/>
</dbReference>
<feature type="domain" description="AB hydrolase-1" evidence="1">
    <location>
        <begin position="28"/>
        <end position="156"/>
    </location>
</feature>
<proteinExistence type="predicted"/>
<sequence>MKWEKITVKNRIGLDLAGLLYSGKDTGPLVIFCHGFTGSKEGKGKALEMAEELGRQGWSSMLFDFSGNGESQGDFINLTLSGQIGDLLSVADFCAEAGFGPIVTLGRSFGGSTALCHAAKDQRIAGVCTWAAPAALEDLFLSFIDGDLPEEEETPVMLAGEEDLLHLRKSFFTDLKKYDVCALAGTVSPRPLLVMQGRKDDLVPPEDALKIYNSAGNPKHIHWIEEGDHQFTRHYREAWDVVLQWLNKFFN</sequence>
<organism evidence="2 3">
    <name type="scientific">Desulfocucumis palustris</name>
    <dbReference type="NCBI Taxonomy" id="1898651"/>
    <lineage>
        <taxon>Bacteria</taxon>
        <taxon>Bacillati</taxon>
        <taxon>Bacillota</taxon>
        <taxon>Clostridia</taxon>
        <taxon>Eubacteriales</taxon>
        <taxon>Desulfocucumaceae</taxon>
        <taxon>Desulfocucumis</taxon>
    </lineage>
</organism>
<dbReference type="PANTHER" id="PTHR43358:SF4">
    <property type="entry name" value="ALPHA_BETA HYDROLASE FOLD-1 DOMAIN-CONTAINING PROTEIN"/>
    <property type="match status" value="1"/>
</dbReference>
<protein>
    <recommendedName>
        <fullName evidence="1">AB hydrolase-1 domain-containing protein</fullName>
    </recommendedName>
</protein>
<dbReference type="Proteomes" id="UP000239549">
    <property type="component" value="Unassembled WGS sequence"/>
</dbReference>
<reference evidence="3" key="1">
    <citation type="submission" date="2018-02" db="EMBL/GenBank/DDBJ databases">
        <title>Genome sequence of Desulfocucumis palustris strain NAW-5.</title>
        <authorList>
            <person name="Watanabe M."/>
            <person name="Kojima H."/>
            <person name="Fukui M."/>
        </authorList>
    </citation>
    <scope>NUCLEOTIDE SEQUENCE [LARGE SCALE GENOMIC DNA]</scope>
    <source>
        <strain evidence="3">NAW-5</strain>
    </source>
</reference>
<dbReference type="InterPro" id="IPR029058">
    <property type="entry name" value="AB_hydrolase_fold"/>
</dbReference>
<evidence type="ECO:0000313" key="3">
    <source>
        <dbReference type="Proteomes" id="UP000239549"/>
    </source>
</evidence>
<dbReference type="EMBL" id="BFAV01000155">
    <property type="protein sequence ID" value="GBF35020.1"/>
    <property type="molecule type" value="Genomic_DNA"/>
</dbReference>
<evidence type="ECO:0000259" key="1">
    <source>
        <dbReference type="Pfam" id="PF00561"/>
    </source>
</evidence>
<dbReference type="AlphaFoldDB" id="A0A2L2XFT5"/>
<dbReference type="Pfam" id="PF00561">
    <property type="entry name" value="Abhydrolase_1"/>
    <property type="match status" value="1"/>
</dbReference>
<name>A0A2L2XFT5_9FIRM</name>
<accession>A0A2L2XFT5</accession>
<comment type="caution">
    <text evidence="2">The sequence shown here is derived from an EMBL/GenBank/DDBJ whole genome shotgun (WGS) entry which is preliminary data.</text>
</comment>
<dbReference type="Gene3D" id="3.40.50.1820">
    <property type="entry name" value="alpha/beta hydrolase"/>
    <property type="match status" value="1"/>
</dbReference>
<gene>
    <name evidence="2" type="ORF">DCCM_4141</name>
</gene>
<dbReference type="SUPFAM" id="SSF53474">
    <property type="entry name" value="alpha/beta-Hydrolases"/>
    <property type="match status" value="1"/>
</dbReference>
<dbReference type="InterPro" id="IPR000073">
    <property type="entry name" value="AB_hydrolase_1"/>
</dbReference>
<dbReference type="InterPro" id="IPR052920">
    <property type="entry name" value="DNA-binding_regulatory"/>
</dbReference>
<evidence type="ECO:0000313" key="2">
    <source>
        <dbReference type="EMBL" id="GBF35020.1"/>
    </source>
</evidence>